<dbReference type="RefSeq" id="WP_208197964.1">
    <property type="nucleotide sequence ID" value="NZ_CP076023.1"/>
</dbReference>
<name>A0ABX8GKV3_9CELL</name>
<organism evidence="1 2">
    <name type="scientific">Cellulomonas dongxiuzhuiae</name>
    <dbReference type="NCBI Taxonomy" id="2819979"/>
    <lineage>
        <taxon>Bacteria</taxon>
        <taxon>Bacillati</taxon>
        <taxon>Actinomycetota</taxon>
        <taxon>Actinomycetes</taxon>
        <taxon>Micrococcales</taxon>
        <taxon>Cellulomonadaceae</taxon>
        <taxon>Cellulomonas</taxon>
    </lineage>
</organism>
<proteinExistence type="predicted"/>
<accession>A0ABX8GKV3</accession>
<dbReference type="EMBL" id="CP076023">
    <property type="protein sequence ID" value="QWC16808.1"/>
    <property type="molecule type" value="Genomic_DNA"/>
</dbReference>
<evidence type="ECO:0008006" key="3">
    <source>
        <dbReference type="Google" id="ProtNLM"/>
    </source>
</evidence>
<keyword evidence="2" id="KW-1185">Reference proteome</keyword>
<protein>
    <recommendedName>
        <fullName evidence="3">DUF4262 domain-containing protein</fullName>
    </recommendedName>
</protein>
<evidence type="ECO:0000313" key="1">
    <source>
        <dbReference type="EMBL" id="QWC16808.1"/>
    </source>
</evidence>
<gene>
    <name evidence="1" type="ORF">KKR89_03985</name>
</gene>
<sequence length="139" mass="15145">MTTEPSRYVPNELLSRLVGFRLYSVQFVMDHVQLRFDGPTQDMPCLSCDVMPAVETPAGLVRAGEPGYADALVALVPGDVVATTETTGGDLRIGLTSGTVALHPRFDDYTGPEIAYLSGFADGRWMCWRPGEETFEDLA</sequence>
<dbReference type="Proteomes" id="UP000679335">
    <property type="component" value="Chromosome"/>
</dbReference>
<evidence type="ECO:0000313" key="2">
    <source>
        <dbReference type="Proteomes" id="UP000679335"/>
    </source>
</evidence>
<reference evidence="1 2" key="1">
    <citation type="submission" date="2021-05" db="EMBL/GenBank/DDBJ databases">
        <title>Novel species in genus Cellulomonas.</title>
        <authorList>
            <person name="Zhang G."/>
        </authorList>
    </citation>
    <scope>NUCLEOTIDE SEQUENCE [LARGE SCALE GENOMIC DNA]</scope>
    <source>
        <strain evidence="2">zg-ZUI157</strain>
    </source>
</reference>